<dbReference type="Proteomes" id="UP000694865">
    <property type="component" value="Unplaced"/>
</dbReference>
<feature type="region of interest" description="Disordered" evidence="8">
    <location>
        <begin position="34"/>
        <end position="65"/>
    </location>
</feature>
<dbReference type="InterPro" id="IPR020848">
    <property type="entry name" value="AP_endonuclease_F1_CS"/>
</dbReference>
<comment type="similarity">
    <text evidence="3 7">Belongs to the DNA repair enzymes AP/ExoA family.</text>
</comment>
<dbReference type="GeneID" id="100373457"/>
<evidence type="ECO:0000313" key="11">
    <source>
        <dbReference type="RefSeq" id="XP_002731016.1"/>
    </source>
</evidence>
<keyword evidence="7" id="KW-0227">DNA damage</keyword>
<evidence type="ECO:0000256" key="7">
    <source>
        <dbReference type="RuleBase" id="RU362131"/>
    </source>
</evidence>
<evidence type="ECO:0000256" key="1">
    <source>
        <dbReference type="ARBA" id="ARBA00000493"/>
    </source>
</evidence>
<evidence type="ECO:0000313" key="10">
    <source>
        <dbReference type="Proteomes" id="UP000694865"/>
    </source>
</evidence>
<dbReference type="InterPro" id="IPR005135">
    <property type="entry name" value="Endo/exonuclease/phosphatase"/>
</dbReference>
<keyword evidence="10" id="KW-1185">Reference proteome</keyword>
<dbReference type="PROSITE" id="PS00728">
    <property type="entry name" value="AP_NUCLEASE_F1_3"/>
    <property type="match status" value="1"/>
</dbReference>
<evidence type="ECO:0000256" key="2">
    <source>
        <dbReference type="ARBA" id="ARBA00001936"/>
    </source>
</evidence>
<dbReference type="CDD" id="cd09087">
    <property type="entry name" value="Ape1-like_AP-endo"/>
    <property type="match status" value="1"/>
</dbReference>
<dbReference type="InterPro" id="IPR004808">
    <property type="entry name" value="AP_endonuc_1"/>
</dbReference>
<comment type="cofactor">
    <cofactor evidence="2">
        <name>Mn(2+)</name>
        <dbReference type="ChEBI" id="CHEBI:29035"/>
    </cofactor>
</comment>
<dbReference type="EC" id="3.1.21.-" evidence="7"/>
<proteinExistence type="inferred from homology"/>
<evidence type="ECO:0000256" key="3">
    <source>
        <dbReference type="ARBA" id="ARBA00007092"/>
    </source>
</evidence>
<reference evidence="11" key="1">
    <citation type="submission" date="2025-08" db="UniProtKB">
        <authorList>
            <consortium name="RefSeq"/>
        </authorList>
    </citation>
    <scope>IDENTIFICATION</scope>
    <source>
        <tissue evidence="11">Testes</tissue>
    </source>
</reference>
<comment type="cofactor">
    <cofactor evidence="7">
        <name>Mg(2+)</name>
        <dbReference type="ChEBI" id="CHEBI:18420"/>
    </cofactor>
    <cofactor evidence="7">
        <name>Mn(2+)</name>
        <dbReference type="ChEBI" id="CHEBI:29035"/>
    </cofactor>
    <text evidence="7">Probably binds two magnesium or manganese ions per subunit.</text>
</comment>
<gene>
    <name evidence="11" type="primary">LOC100373457</name>
</gene>
<evidence type="ECO:0000256" key="5">
    <source>
        <dbReference type="ARBA" id="ARBA00022801"/>
    </source>
</evidence>
<evidence type="ECO:0000256" key="4">
    <source>
        <dbReference type="ARBA" id="ARBA00022723"/>
    </source>
</evidence>
<keyword evidence="4 7" id="KW-0479">Metal-binding</keyword>
<dbReference type="SUPFAM" id="SSF56219">
    <property type="entry name" value="DNase I-like"/>
    <property type="match status" value="1"/>
</dbReference>
<dbReference type="PROSITE" id="PS00727">
    <property type="entry name" value="AP_NUCLEASE_F1_2"/>
    <property type="match status" value="1"/>
</dbReference>
<feature type="compositionally biased region" description="Basic and acidic residues" evidence="8">
    <location>
        <begin position="38"/>
        <end position="58"/>
    </location>
</feature>
<evidence type="ECO:0000256" key="6">
    <source>
        <dbReference type="ARBA" id="ARBA00022842"/>
    </source>
</evidence>
<comment type="catalytic activity">
    <reaction evidence="1">
        <text>Exonucleolytic cleavage in the 3'- to 5'-direction to yield nucleoside 5'-phosphates.</text>
        <dbReference type="EC" id="3.1.11.2"/>
    </reaction>
</comment>
<keyword evidence="6 7" id="KW-0460">Magnesium</keyword>
<dbReference type="Gene3D" id="3.60.10.10">
    <property type="entry name" value="Endonuclease/exonuclease/phosphatase"/>
    <property type="match status" value="1"/>
</dbReference>
<dbReference type="NCBIfam" id="TIGR00633">
    <property type="entry name" value="xth"/>
    <property type="match status" value="1"/>
</dbReference>
<dbReference type="PANTHER" id="PTHR22748:SF6">
    <property type="entry name" value="DNA-(APURINIC OR APYRIMIDINIC SITE) ENDONUCLEASE"/>
    <property type="match status" value="1"/>
</dbReference>
<sequence>MQLNRGIQTLQTLRLLNHLYREAIHRLVAAINMPPKRKSNDSDAMKTKKTKVDNKEAKGAGSEKPTLDSLDFSLNAKTTDGKEWNIKLVSWNVNGVRAWCKNEGHKYVSKEDPDIFTIQETKCQEGEVPDDVKFDGYHSYWSYAEEKGYAGTGLYSKVEPISVTYGIGINKHDKEGRCITAEYEKFYFISTYIPNAGKGLKRLSYRQEWDKDFREYMKKLDEKKPIIWCGDLNVAHQEIDLTNPKTNKKTAGFSKEEREGFTKHLEIGLVDSYRHLNPEKTGEWSFWTYMMNARGKNIGWRLDYFVLSKRLLPCLCDSIIRSQVYGSDHAPIVLFMAF</sequence>
<evidence type="ECO:0000256" key="8">
    <source>
        <dbReference type="SAM" id="MobiDB-lite"/>
    </source>
</evidence>
<protein>
    <recommendedName>
        <fullName evidence="7">DNA repair nuclease/redox regulator APEX1</fullName>
        <shortName evidence="7">APEN</shortName>
        <shortName evidence="7">REF-1</shortName>
        <ecNumber evidence="7">3.1.11.2</ecNumber>
        <ecNumber evidence="7">3.1.21.-</ecNumber>
    </recommendedName>
    <alternativeName>
        <fullName evidence="7">APEX nuclease</fullName>
    </alternativeName>
    <alternativeName>
        <fullName evidence="7">Apurinic-apyrimidinic endonuclease 1</fullName>
    </alternativeName>
    <alternativeName>
        <fullName evidence="7">Redox factor-1</fullName>
    </alternativeName>
    <component>
        <recommendedName>
            <fullName evidence="7">DNA repair nuclease/redox regulator APEX1, mitochondrial</fullName>
        </recommendedName>
    </component>
</protein>
<dbReference type="Pfam" id="PF03372">
    <property type="entry name" value="Exo_endo_phos"/>
    <property type="match status" value="1"/>
</dbReference>
<dbReference type="EC" id="3.1.11.2" evidence="7"/>
<evidence type="ECO:0000259" key="9">
    <source>
        <dbReference type="Pfam" id="PF03372"/>
    </source>
</evidence>
<dbReference type="NCBIfam" id="TIGR00195">
    <property type="entry name" value="exoDNase_III"/>
    <property type="match status" value="1"/>
</dbReference>
<dbReference type="RefSeq" id="XP_002731016.1">
    <property type="nucleotide sequence ID" value="XM_002730970.2"/>
</dbReference>
<organism evidence="10 11">
    <name type="scientific">Saccoglossus kowalevskii</name>
    <name type="common">Acorn worm</name>
    <dbReference type="NCBI Taxonomy" id="10224"/>
    <lineage>
        <taxon>Eukaryota</taxon>
        <taxon>Metazoa</taxon>
        <taxon>Hemichordata</taxon>
        <taxon>Enteropneusta</taxon>
        <taxon>Harrimaniidae</taxon>
        <taxon>Saccoglossus</taxon>
    </lineage>
</organism>
<dbReference type="PROSITE" id="PS51435">
    <property type="entry name" value="AP_NUCLEASE_F1_4"/>
    <property type="match status" value="1"/>
</dbReference>
<dbReference type="InterPro" id="IPR036691">
    <property type="entry name" value="Endo/exonu/phosph_ase_sf"/>
</dbReference>
<name>A0ABM0GJ66_SACKO</name>
<keyword evidence="5" id="KW-0378">Hydrolase</keyword>
<accession>A0ABM0GJ66</accession>
<keyword evidence="7" id="KW-0234">DNA repair</keyword>
<feature type="domain" description="Endonuclease/exonuclease/phosphatase" evidence="9">
    <location>
        <begin position="89"/>
        <end position="329"/>
    </location>
</feature>
<dbReference type="PANTHER" id="PTHR22748">
    <property type="entry name" value="AP ENDONUCLEASE"/>
    <property type="match status" value="1"/>
</dbReference>